<reference evidence="1" key="1">
    <citation type="submission" date="2020-10" db="EMBL/GenBank/DDBJ databases">
        <authorList>
            <person name="Castelo-Branco R."/>
            <person name="Eusebio N."/>
            <person name="Adriana R."/>
            <person name="Vieira A."/>
            <person name="Brugerolle De Fraissinette N."/>
            <person name="Rezende De Castro R."/>
            <person name="Schneider M.P."/>
            <person name="Vasconcelos V."/>
            <person name="Leao P.N."/>
        </authorList>
    </citation>
    <scope>NUCLEOTIDE SEQUENCE</scope>
    <source>
        <strain evidence="1">LEGE 07157</strain>
    </source>
</reference>
<proteinExistence type="predicted"/>
<evidence type="ECO:0000313" key="2">
    <source>
        <dbReference type="Proteomes" id="UP000654482"/>
    </source>
</evidence>
<name>A0A8J7JDJ9_9CYAN</name>
<dbReference type="EMBL" id="JADEWZ010000043">
    <property type="protein sequence ID" value="MBE9118330.1"/>
    <property type="molecule type" value="Genomic_DNA"/>
</dbReference>
<evidence type="ECO:0000313" key="1">
    <source>
        <dbReference type="EMBL" id="MBE9118330.1"/>
    </source>
</evidence>
<sequence>MPLLTSYGYTVVAGDANQFLSFLSFEVVANCKEILTKCFLWQRNTLDLSAAIARLYDSL</sequence>
<dbReference type="Proteomes" id="UP000654482">
    <property type="component" value="Unassembled WGS sequence"/>
</dbReference>
<accession>A0A8J7JDJ9</accession>
<dbReference type="AlphaFoldDB" id="A0A8J7JDJ9"/>
<gene>
    <name evidence="1" type="ORF">IQ249_20770</name>
</gene>
<organism evidence="1 2">
    <name type="scientific">Lusitaniella coriacea LEGE 07157</name>
    <dbReference type="NCBI Taxonomy" id="945747"/>
    <lineage>
        <taxon>Bacteria</taxon>
        <taxon>Bacillati</taxon>
        <taxon>Cyanobacteriota</taxon>
        <taxon>Cyanophyceae</taxon>
        <taxon>Spirulinales</taxon>
        <taxon>Lusitaniellaceae</taxon>
        <taxon>Lusitaniella</taxon>
    </lineage>
</organism>
<protein>
    <submittedName>
        <fullName evidence="1">Uncharacterized protein</fullName>
    </submittedName>
</protein>
<comment type="caution">
    <text evidence="1">The sequence shown here is derived from an EMBL/GenBank/DDBJ whole genome shotgun (WGS) entry which is preliminary data.</text>
</comment>
<keyword evidence="2" id="KW-1185">Reference proteome</keyword>
<dbReference type="RefSeq" id="WP_194031417.1">
    <property type="nucleotide sequence ID" value="NZ_JADEWZ010000043.1"/>
</dbReference>